<evidence type="ECO:0000256" key="1">
    <source>
        <dbReference type="ARBA" id="ARBA00001784"/>
    </source>
</evidence>
<keyword evidence="6" id="KW-0210">Decarboxylase</keyword>
<dbReference type="GO" id="GO:0047605">
    <property type="term" value="F:acetolactate decarboxylase activity"/>
    <property type="evidence" value="ECO:0007669"/>
    <property type="project" value="UniProtKB-EC"/>
</dbReference>
<evidence type="ECO:0000256" key="4">
    <source>
        <dbReference type="ARBA" id="ARBA00013204"/>
    </source>
</evidence>
<evidence type="ECO:0000256" key="8">
    <source>
        <dbReference type="ARBA" id="ARBA00023239"/>
    </source>
</evidence>
<name>A0A644ZEL9_9ZZZZ</name>
<organism evidence="9">
    <name type="scientific">bioreactor metagenome</name>
    <dbReference type="NCBI Taxonomy" id="1076179"/>
    <lineage>
        <taxon>unclassified sequences</taxon>
        <taxon>metagenomes</taxon>
        <taxon>ecological metagenomes</taxon>
    </lineage>
</organism>
<dbReference type="NCBIfam" id="TIGR01252">
    <property type="entry name" value="acetolac_decarb"/>
    <property type="match status" value="1"/>
</dbReference>
<comment type="similarity">
    <text evidence="3">Belongs to the alpha-acetolactate decarboxylase family.</text>
</comment>
<dbReference type="AlphaFoldDB" id="A0A644ZEL9"/>
<dbReference type="EC" id="4.1.1.5" evidence="4"/>
<dbReference type="GO" id="GO:0045151">
    <property type="term" value="P:acetoin biosynthetic process"/>
    <property type="evidence" value="ECO:0007669"/>
    <property type="project" value="UniProtKB-KW"/>
</dbReference>
<evidence type="ECO:0000313" key="9">
    <source>
        <dbReference type="EMBL" id="MPM38331.1"/>
    </source>
</evidence>
<gene>
    <name evidence="9" type="primary">aldB_2</name>
    <name evidence="9" type="ORF">SDC9_84960</name>
</gene>
<reference evidence="9" key="1">
    <citation type="submission" date="2019-08" db="EMBL/GenBank/DDBJ databases">
        <authorList>
            <person name="Kucharzyk K."/>
            <person name="Murdoch R.W."/>
            <person name="Higgins S."/>
            <person name="Loffler F."/>
        </authorList>
    </citation>
    <scope>NUCLEOTIDE SEQUENCE</scope>
</reference>
<dbReference type="Pfam" id="PF03306">
    <property type="entry name" value="AAL_decarboxy"/>
    <property type="match status" value="1"/>
</dbReference>
<dbReference type="PIRSF" id="PIRSF001332">
    <property type="entry name" value="Acetolac_decarb"/>
    <property type="match status" value="1"/>
</dbReference>
<dbReference type="EMBL" id="VSSQ01008247">
    <property type="protein sequence ID" value="MPM38331.1"/>
    <property type="molecule type" value="Genomic_DNA"/>
</dbReference>
<evidence type="ECO:0000256" key="3">
    <source>
        <dbReference type="ARBA" id="ARBA00007106"/>
    </source>
</evidence>
<evidence type="ECO:0000256" key="7">
    <source>
        <dbReference type="ARBA" id="ARBA00023061"/>
    </source>
</evidence>
<comment type="pathway">
    <text evidence="2">Polyol metabolism; (R,R)-butane-2,3-diol biosynthesis; (R,R)-butane-2,3-diol from pyruvate: step 2/3.</text>
</comment>
<dbReference type="PANTHER" id="PTHR35524">
    <property type="entry name" value="ALPHA-ACETOLACTATE DECARBOXYLASE"/>
    <property type="match status" value="1"/>
</dbReference>
<dbReference type="PANTHER" id="PTHR35524:SF1">
    <property type="entry name" value="ALPHA-ACETOLACTATE DECARBOXYLASE"/>
    <property type="match status" value="1"/>
</dbReference>
<dbReference type="Gene3D" id="3.30.1330.80">
    <property type="entry name" value="Hypothetical protein, similar to alpha- acetolactate decarboxylase, domain 2"/>
    <property type="match status" value="2"/>
</dbReference>
<evidence type="ECO:0000256" key="6">
    <source>
        <dbReference type="ARBA" id="ARBA00022793"/>
    </source>
</evidence>
<protein>
    <recommendedName>
        <fullName evidence="5">Alpha-acetolactate decarboxylase</fullName>
        <ecNumber evidence="4">4.1.1.5</ecNumber>
    </recommendedName>
</protein>
<dbReference type="CDD" id="cd17299">
    <property type="entry name" value="acetolactate_decarboxylase"/>
    <property type="match status" value="1"/>
</dbReference>
<comment type="catalytic activity">
    <reaction evidence="1">
        <text>(2S)-2-acetolactate + H(+) = (R)-acetoin + CO2</text>
        <dbReference type="Rhea" id="RHEA:21580"/>
        <dbReference type="ChEBI" id="CHEBI:15378"/>
        <dbReference type="ChEBI" id="CHEBI:15686"/>
        <dbReference type="ChEBI" id="CHEBI:16526"/>
        <dbReference type="ChEBI" id="CHEBI:58476"/>
        <dbReference type="EC" id="4.1.1.5"/>
    </reaction>
</comment>
<proteinExistence type="inferred from homology"/>
<comment type="caution">
    <text evidence="9">The sequence shown here is derived from an EMBL/GenBank/DDBJ whole genome shotgun (WGS) entry which is preliminary data.</text>
</comment>
<accession>A0A644ZEL9</accession>
<keyword evidence="8 9" id="KW-0456">Lyase</keyword>
<keyword evidence="7" id="KW-0005">Acetoin biosynthesis</keyword>
<dbReference type="SUPFAM" id="SSF117856">
    <property type="entry name" value="AF0104/ALDC/Ptd012-like"/>
    <property type="match status" value="1"/>
</dbReference>
<evidence type="ECO:0000256" key="5">
    <source>
        <dbReference type="ARBA" id="ARBA00020164"/>
    </source>
</evidence>
<evidence type="ECO:0000256" key="2">
    <source>
        <dbReference type="ARBA" id="ARBA00005170"/>
    </source>
</evidence>
<dbReference type="InterPro" id="IPR005128">
    <property type="entry name" value="Acetolactate_a_deCO2ase"/>
</dbReference>
<sequence>MGTWLYALGIVLLTLALVGCTSTSKQTDTLHQISLLNALLLGEYDGIISVGELKELGDTGIGTFDTLEGEMILLDGTVYQAKADGTVVIPDDEVLVPFAMAVHFEADIHEGSLANIVDINALKAALDQTIARTSNDFNRFYAAVITGSFSSIRVRSVPGQTKPYPRLSEIAAEQKEYEFEDVEGAIVAFRCPQYVNGINMPTWHLHVLSSDASRGGHLLEATLSQGNLRMGDMKTYQIQLPFSSSFASMDIANDLTEETHAVEGVVNR</sequence>
<dbReference type="UniPathway" id="UPA00626">
    <property type="reaction ID" value="UER00678"/>
</dbReference>